<sequence>MLRFVLHLSLANGTVLCTFRNRTIAFDFTCNPSGTETVATDGQRSISASSIIFRRSLKQHRTRNIL</sequence>
<protein>
    <submittedName>
        <fullName evidence="1">Putative secreted peptide</fullName>
    </submittedName>
</protein>
<dbReference type="EMBL" id="GGFM01012201">
    <property type="protein sequence ID" value="MBW32952.1"/>
    <property type="molecule type" value="Transcribed_RNA"/>
</dbReference>
<accession>A0A2M3ZWU6</accession>
<proteinExistence type="predicted"/>
<dbReference type="AlphaFoldDB" id="A0A2M3ZWU6"/>
<reference evidence="1" key="1">
    <citation type="submission" date="2018-01" db="EMBL/GenBank/DDBJ databases">
        <title>An insight into the sialome of Amazonian anophelines.</title>
        <authorList>
            <person name="Ribeiro J.M."/>
            <person name="Scarpassa V."/>
            <person name="Calvo E."/>
        </authorList>
    </citation>
    <scope>NUCLEOTIDE SEQUENCE</scope>
    <source>
        <tissue evidence="1">Salivary glands</tissue>
    </source>
</reference>
<name>A0A2M3ZWU6_9DIPT</name>
<organism evidence="1">
    <name type="scientific">Anopheles braziliensis</name>
    <dbReference type="NCBI Taxonomy" id="58242"/>
    <lineage>
        <taxon>Eukaryota</taxon>
        <taxon>Metazoa</taxon>
        <taxon>Ecdysozoa</taxon>
        <taxon>Arthropoda</taxon>
        <taxon>Hexapoda</taxon>
        <taxon>Insecta</taxon>
        <taxon>Pterygota</taxon>
        <taxon>Neoptera</taxon>
        <taxon>Endopterygota</taxon>
        <taxon>Diptera</taxon>
        <taxon>Nematocera</taxon>
        <taxon>Culicoidea</taxon>
        <taxon>Culicidae</taxon>
        <taxon>Anophelinae</taxon>
        <taxon>Anopheles</taxon>
    </lineage>
</organism>
<evidence type="ECO:0000313" key="1">
    <source>
        <dbReference type="EMBL" id="MBW32952.1"/>
    </source>
</evidence>